<evidence type="ECO:0000313" key="1">
    <source>
        <dbReference type="EMBL" id="GGH77012.1"/>
    </source>
</evidence>
<proteinExistence type="predicted"/>
<evidence type="ECO:0008006" key="3">
    <source>
        <dbReference type="Google" id="ProtNLM"/>
    </source>
</evidence>
<dbReference type="Proteomes" id="UP000627292">
    <property type="component" value="Unassembled WGS sequence"/>
</dbReference>
<accession>A0A917J443</accession>
<name>A0A917J443_9BACT</name>
<protein>
    <recommendedName>
        <fullName evidence="3">Tetratricopeptide repeat protein</fullName>
    </recommendedName>
</protein>
<evidence type="ECO:0000313" key="2">
    <source>
        <dbReference type="Proteomes" id="UP000627292"/>
    </source>
</evidence>
<comment type="caution">
    <text evidence="1">The sequence shown here is derived from an EMBL/GenBank/DDBJ whole genome shotgun (WGS) entry which is preliminary data.</text>
</comment>
<keyword evidence="2" id="KW-1185">Reference proteome</keyword>
<dbReference type="InterPro" id="IPR011990">
    <property type="entry name" value="TPR-like_helical_dom_sf"/>
</dbReference>
<dbReference type="EMBL" id="BMIB01000004">
    <property type="protein sequence ID" value="GGH77012.1"/>
    <property type="molecule type" value="Genomic_DNA"/>
</dbReference>
<organism evidence="1 2">
    <name type="scientific">Filimonas zeae</name>
    <dbReference type="NCBI Taxonomy" id="1737353"/>
    <lineage>
        <taxon>Bacteria</taxon>
        <taxon>Pseudomonadati</taxon>
        <taxon>Bacteroidota</taxon>
        <taxon>Chitinophagia</taxon>
        <taxon>Chitinophagales</taxon>
        <taxon>Chitinophagaceae</taxon>
        <taxon>Filimonas</taxon>
    </lineage>
</organism>
<sequence length="208" mass="22493">MKAFILAIALCSGIAVQAQSDKYVQAVQKNLALLDSSKTSADLQTASAAFERIGDAEKTQWLPYYYAALAQVRAAYSDKSADQDALATKALALVSKAEAIETNADLYTIRNMATTIQMLVDPMNRWQTYGSQASAALQNAIKANPDNPRIYYLQGMAMFGTPAQYGGGKDKAKPLFEKAVALGKAEQVKPLHPHWGGAEAEKMLPLCQ</sequence>
<dbReference type="Gene3D" id="1.25.40.10">
    <property type="entry name" value="Tetratricopeptide repeat domain"/>
    <property type="match status" value="1"/>
</dbReference>
<gene>
    <name evidence="1" type="ORF">GCM10011379_42720</name>
</gene>
<dbReference type="RefSeq" id="WP_188956164.1">
    <property type="nucleotide sequence ID" value="NZ_BMIB01000004.1"/>
</dbReference>
<reference evidence="1" key="1">
    <citation type="journal article" date="2014" name="Int. J. Syst. Evol. Microbiol.">
        <title>Complete genome sequence of Corynebacterium casei LMG S-19264T (=DSM 44701T), isolated from a smear-ripened cheese.</title>
        <authorList>
            <consortium name="US DOE Joint Genome Institute (JGI-PGF)"/>
            <person name="Walter F."/>
            <person name="Albersmeier A."/>
            <person name="Kalinowski J."/>
            <person name="Ruckert C."/>
        </authorList>
    </citation>
    <scope>NUCLEOTIDE SEQUENCE</scope>
    <source>
        <strain evidence="1">CGMCC 1.15290</strain>
    </source>
</reference>
<dbReference type="AlphaFoldDB" id="A0A917J443"/>
<reference evidence="1" key="2">
    <citation type="submission" date="2020-09" db="EMBL/GenBank/DDBJ databases">
        <authorList>
            <person name="Sun Q."/>
            <person name="Zhou Y."/>
        </authorList>
    </citation>
    <scope>NUCLEOTIDE SEQUENCE</scope>
    <source>
        <strain evidence="1">CGMCC 1.15290</strain>
    </source>
</reference>